<dbReference type="Proteomes" id="UP000589520">
    <property type="component" value="Unassembled WGS sequence"/>
</dbReference>
<evidence type="ECO:0008006" key="3">
    <source>
        <dbReference type="Google" id="ProtNLM"/>
    </source>
</evidence>
<dbReference type="Pfam" id="PF14113">
    <property type="entry name" value="Tae4"/>
    <property type="match status" value="1"/>
</dbReference>
<evidence type="ECO:0000313" key="1">
    <source>
        <dbReference type="EMBL" id="NYF79115.1"/>
    </source>
</evidence>
<gene>
    <name evidence="1" type="ORF">HDF17_001402</name>
</gene>
<name>A0A7Y9PFR5_9BACT</name>
<dbReference type="Gene3D" id="3.90.1720.70">
    <property type="match status" value="1"/>
</dbReference>
<evidence type="ECO:0000313" key="2">
    <source>
        <dbReference type="Proteomes" id="UP000589520"/>
    </source>
</evidence>
<keyword evidence="2" id="KW-1185">Reference proteome</keyword>
<organism evidence="1 2">
    <name type="scientific">Granulicella arctica</name>
    <dbReference type="NCBI Taxonomy" id="940613"/>
    <lineage>
        <taxon>Bacteria</taxon>
        <taxon>Pseudomonadati</taxon>
        <taxon>Acidobacteriota</taxon>
        <taxon>Terriglobia</taxon>
        <taxon>Terriglobales</taxon>
        <taxon>Acidobacteriaceae</taxon>
        <taxon>Granulicella</taxon>
    </lineage>
</organism>
<dbReference type="InterPro" id="IPR025562">
    <property type="entry name" value="Tae4"/>
</dbReference>
<dbReference type="EMBL" id="JACCCW010000001">
    <property type="protein sequence ID" value="NYF79115.1"/>
    <property type="molecule type" value="Genomic_DNA"/>
</dbReference>
<dbReference type="AlphaFoldDB" id="A0A7Y9PFR5"/>
<proteinExistence type="predicted"/>
<protein>
    <recommendedName>
        <fullName evidence="3">Type VI secretion system (T6SS) effector Tae4 (Amidase)</fullName>
    </recommendedName>
</protein>
<reference evidence="1 2" key="1">
    <citation type="submission" date="2020-07" db="EMBL/GenBank/DDBJ databases">
        <title>Genomic Encyclopedia of Type Strains, Phase IV (KMG-V): Genome sequencing to study the core and pangenomes of soil and plant-associated prokaryotes.</title>
        <authorList>
            <person name="Whitman W."/>
        </authorList>
    </citation>
    <scope>NUCLEOTIDE SEQUENCE [LARGE SCALE GENOMIC DNA]</scope>
    <source>
        <strain evidence="1 2">X4EP2</strain>
    </source>
</reference>
<sequence length="124" mass="13551">MLNHVHIPIPGPHHSVMLVLAGKDVDGHKAWYAIRHAEIRQWLTQVLGPPQISKKAKPVPIADFAGHKGIIVLDVAYIQHPGQANATGHIDLWDGSSFSESSERGKEQATFNAASRADLWIAPD</sequence>
<comment type="caution">
    <text evidence="1">The sequence shown here is derived from an EMBL/GenBank/DDBJ whole genome shotgun (WGS) entry which is preliminary data.</text>
</comment>
<accession>A0A7Y9PFR5</accession>